<dbReference type="InterPro" id="IPR011032">
    <property type="entry name" value="GroES-like_sf"/>
</dbReference>
<accession>A0A9W4TUB0</accession>
<dbReference type="Gene3D" id="3.90.180.10">
    <property type="entry name" value="Medium-chain alcohol dehydrogenases, catalytic domain"/>
    <property type="match status" value="1"/>
</dbReference>
<gene>
    <name evidence="1" type="ORF">CANVERA_P2327</name>
</gene>
<dbReference type="Proteomes" id="UP001152885">
    <property type="component" value="Unassembled WGS sequence"/>
</dbReference>
<reference evidence="1" key="1">
    <citation type="submission" date="2022-12" db="EMBL/GenBank/DDBJ databases">
        <authorList>
            <person name="Brejova B."/>
        </authorList>
    </citation>
    <scope>NUCLEOTIDE SEQUENCE</scope>
</reference>
<dbReference type="SUPFAM" id="SSF50129">
    <property type="entry name" value="GroES-like"/>
    <property type="match status" value="1"/>
</dbReference>
<sequence length="380" mass="43761">MPSSSSSVDHGLVNNRMYHPGENKIIQCIKLPNEKIRHNYNDLNSSKITIKVKMSAINYLTDFNNLHSLVIPSFRIIGKLTGGASSIKYLVWPFTNCQVERSHTSTDPISITSNCCCNLTYGVDLNGGFQEFITVPKKLLIPIHKNVSLHDVCFIFDILLPFYINIQKVKGRTLVLLNDIQKEMNEILIILDHFKIKQNNIVILDEVDPKYKDQFDTVFCFNPNLTTFAEFCCTSTGLTSTKQRYTIHTTFPIIAKSIDKSYNYIKLTYEHKLSCIEVLKILFNLNSKRDEARSNLDLKVSSTNNSHSNSTSSSSSISNSHYSWIWYDKDVDLVNHDDFEEDEEDERILDEINQLIIEKKLYRVGYFNRRSKKEINACII</sequence>
<organism evidence="1 2">
    <name type="scientific">Candida verbasci</name>
    <dbReference type="NCBI Taxonomy" id="1227364"/>
    <lineage>
        <taxon>Eukaryota</taxon>
        <taxon>Fungi</taxon>
        <taxon>Dikarya</taxon>
        <taxon>Ascomycota</taxon>
        <taxon>Saccharomycotina</taxon>
        <taxon>Pichiomycetes</taxon>
        <taxon>Debaryomycetaceae</taxon>
        <taxon>Candida/Lodderomyces clade</taxon>
        <taxon>Candida</taxon>
    </lineage>
</organism>
<proteinExistence type="predicted"/>
<dbReference type="OrthoDB" id="4082978at2759"/>
<keyword evidence="2" id="KW-1185">Reference proteome</keyword>
<comment type="caution">
    <text evidence="1">The sequence shown here is derived from an EMBL/GenBank/DDBJ whole genome shotgun (WGS) entry which is preliminary data.</text>
</comment>
<dbReference type="EMBL" id="CANTUO010000002">
    <property type="protein sequence ID" value="CAI5757815.1"/>
    <property type="molecule type" value="Genomic_DNA"/>
</dbReference>
<name>A0A9W4TUB0_9ASCO</name>
<evidence type="ECO:0000313" key="1">
    <source>
        <dbReference type="EMBL" id="CAI5757815.1"/>
    </source>
</evidence>
<protein>
    <submittedName>
        <fullName evidence="1">Uncharacterized protein</fullName>
    </submittedName>
</protein>
<dbReference type="AlphaFoldDB" id="A0A9W4TUB0"/>
<evidence type="ECO:0000313" key="2">
    <source>
        <dbReference type="Proteomes" id="UP001152885"/>
    </source>
</evidence>